<dbReference type="InterPro" id="IPR025392">
    <property type="entry name" value="DUF4124"/>
</dbReference>
<dbReference type="Pfam" id="PF13511">
    <property type="entry name" value="DUF4124"/>
    <property type="match status" value="1"/>
</dbReference>
<reference evidence="2" key="1">
    <citation type="journal article" date="2022" name="Front. Microbiol.">
        <title>Genome-based taxonomic rearrangement of Oceanobacter-related bacteria including the description of Thalassolituus hydrocarbonoclasticus sp. nov. and Thalassolituus pacificus sp. nov. and emended description of the genus Thalassolituus.</title>
        <authorList>
            <person name="Dong C."/>
            <person name="Wei L."/>
            <person name="Wang J."/>
            <person name="Lai Q."/>
            <person name="Huang Z."/>
            <person name="Shao Z."/>
        </authorList>
    </citation>
    <scope>NUCLEOTIDE SEQUENCE</scope>
    <source>
        <strain evidence="2">59MF3M-4</strain>
    </source>
</reference>
<dbReference type="RefSeq" id="WP_260976638.1">
    <property type="nucleotide sequence ID" value="NZ_JAOANI010000019.1"/>
</dbReference>
<evidence type="ECO:0000313" key="3">
    <source>
        <dbReference type="Proteomes" id="UP001147830"/>
    </source>
</evidence>
<sequence>MYRNQPLSGSGCRHQADHRCSGYQLPYQILIVLCLALAFSVRAEQEYFTWVDEQGRIHNTVKPASETSKPPVTPAAEQQADDFLTEEEFQKKLAKDKEDNPPFFTWIDAQGRLQSQEIPQLNIEVEELSQLQSADHSLLPPLRVAANIRDSGCCVRYQHFFKDTIPEYKSVLFSQVQLSVPFKTRSGDKAAWYFRLPESSLVLSERSSEKSPPEPRRLTLHLRDNDGLQGPAPVALIALDKQLQPLYFIPQLITQSYLSTWRSSAYQESLINILDADVSAFIIYFPQSAPASVSLQVEWVYGKTSD</sequence>
<evidence type="ECO:0000313" key="2">
    <source>
        <dbReference type="EMBL" id="MCT7359781.1"/>
    </source>
</evidence>
<accession>A0A9X2WG08</accession>
<evidence type="ECO:0000259" key="1">
    <source>
        <dbReference type="Pfam" id="PF13511"/>
    </source>
</evidence>
<keyword evidence="3" id="KW-1185">Reference proteome</keyword>
<feature type="domain" description="DUF4124" evidence="1">
    <location>
        <begin position="34"/>
        <end position="72"/>
    </location>
</feature>
<dbReference type="Proteomes" id="UP001147830">
    <property type="component" value="Unassembled WGS sequence"/>
</dbReference>
<name>A0A9X2WG08_9GAMM</name>
<gene>
    <name evidence="2" type="ORF">NYR02_12245</name>
</gene>
<organism evidence="2 3">
    <name type="scientific">Thalassolituus pacificus</name>
    <dbReference type="NCBI Taxonomy" id="2975440"/>
    <lineage>
        <taxon>Bacteria</taxon>
        <taxon>Pseudomonadati</taxon>
        <taxon>Pseudomonadota</taxon>
        <taxon>Gammaproteobacteria</taxon>
        <taxon>Oceanospirillales</taxon>
        <taxon>Oceanospirillaceae</taxon>
        <taxon>Thalassolituus</taxon>
    </lineage>
</organism>
<comment type="caution">
    <text evidence="2">The sequence shown here is derived from an EMBL/GenBank/DDBJ whole genome shotgun (WGS) entry which is preliminary data.</text>
</comment>
<proteinExistence type="predicted"/>
<dbReference type="EMBL" id="JAOANI010000019">
    <property type="protein sequence ID" value="MCT7359781.1"/>
    <property type="molecule type" value="Genomic_DNA"/>
</dbReference>
<reference evidence="2" key="2">
    <citation type="submission" date="2022-08" db="EMBL/GenBank/DDBJ databases">
        <authorList>
            <person name="Dong C."/>
        </authorList>
    </citation>
    <scope>NUCLEOTIDE SEQUENCE</scope>
    <source>
        <strain evidence="2">59MF3M-4</strain>
    </source>
</reference>
<dbReference type="AlphaFoldDB" id="A0A9X2WG08"/>
<protein>
    <submittedName>
        <fullName evidence="2">DUF4124 domain-containing protein</fullName>
    </submittedName>
</protein>